<dbReference type="Gramene" id="KFK36359">
    <property type="protein sequence ID" value="KFK36359"/>
    <property type="gene ID" value="AALP_AA4G113000"/>
</dbReference>
<feature type="compositionally biased region" description="Basic and acidic residues" evidence="1">
    <location>
        <begin position="136"/>
        <end position="150"/>
    </location>
</feature>
<evidence type="ECO:0000256" key="1">
    <source>
        <dbReference type="SAM" id="MobiDB-lite"/>
    </source>
</evidence>
<gene>
    <name evidence="2" type="ordered locus">AALP_Aa4g113000</name>
</gene>
<feature type="region of interest" description="Disordered" evidence="1">
    <location>
        <begin position="1"/>
        <end position="35"/>
    </location>
</feature>
<sequence>MASEAEKGNESSPRRDNLEGEDAITNPLANPEPLTEVKKMFETLLARIRTTRPRRSIRQFKPHAHRFSTPCAKPRTRGDLPPLPTLWTGDKTPERVNVRRNKNPSQLREGARAHEEGNNPCETADRNAPTRRTRPRNQEEADAEYARHLDEEEEDSFEAEPSCLDRERRALLEAHKAKMAEMRAQMEQTFSSMKSQMYHTAGKAPDVNRVL</sequence>
<feature type="compositionally biased region" description="Basic and acidic residues" evidence="1">
    <location>
        <begin position="1"/>
        <end position="18"/>
    </location>
</feature>
<accession>A0A087H2K7</accession>
<dbReference type="Proteomes" id="UP000029120">
    <property type="component" value="Chromosome 4"/>
</dbReference>
<keyword evidence="3" id="KW-1185">Reference proteome</keyword>
<protein>
    <submittedName>
        <fullName evidence="2">Uncharacterized protein</fullName>
    </submittedName>
</protein>
<dbReference type="AlphaFoldDB" id="A0A087H2K7"/>
<name>A0A087H2K7_ARAAL</name>
<proteinExistence type="predicted"/>
<dbReference type="EMBL" id="CM002872">
    <property type="protein sequence ID" value="KFK36359.1"/>
    <property type="molecule type" value="Genomic_DNA"/>
</dbReference>
<feature type="region of interest" description="Disordered" evidence="1">
    <location>
        <begin position="49"/>
        <end position="164"/>
    </location>
</feature>
<feature type="compositionally biased region" description="Basic residues" evidence="1">
    <location>
        <begin position="49"/>
        <end position="66"/>
    </location>
</feature>
<evidence type="ECO:0000313" key="2">
    <source>
        <dbReference type="EMBL" id="KFK36359.1"/>
    </source>
</evidence>
<evidence type="ECO:0000313" key="3">
    <source>
        <dbReference type="Proteomes" id="UP000029120"/>
    </source>
</evidence>
<reference evidence="3" key="1">
    <citation type="journal article" date="2015" name="Nat. Plants">
        <title>Genome expansion of Arabis alpina linked with retrotransposition and reduced symmetric DNA methylation.</title>
        <authorList>
            <person name="Willing E.M."/>
            <person name="Rawat V."/>
            <person name="Mandakova T."/>
            <person name="Maumus F."/>
            <person name="James G.V."/>
            <person name="Nordstroem K.J."/>
            <person name="Becker C."/>
            <person name="Warthmann N."/>
            <person name="Chica C."/>
            <person name="Szarzynska B."/>
            <person name="Zytnicki M."/>
            <person name="Albani M.C."/>
            <person name="Kiefer C."/>
            <person name="Bergonzi S."/>
            <person name="Castaings L."/>
            <person name="Mateos J.L."/>
            <person name="Berns M.C."/>
            <person name="Bujdoso N."/>
            <person name="Piofczyk T."/>
            <person name="de Lorenzo L."/>
            <person name="Barrero-Sicilia C."/>
            <person name="Mateos I."/>
            <person name="Piednoel M."/>
            <person name="Hagmann J."/>
            <person name="Chen-Min-Tao R."/>
            <person name="Iglesias-Fernandez R."/>
            <person name="Schuster S.C."/>
            <person name="Alonso-Blanco C."/>
            <person name="Roudier F."/>
            <person name="Carbonero P."/>
            <person name="Paz-Ares J."/>
            <person name="Davis S.J."/>
            <person name="Pecinka A."/>
            <person name="Quesneville H."/>
            <person name="Colot V."/>
            <person name="Lysak M.A."/>
            <person name="Weigel D."/>
            <person name="Coupland G."/>
            <person name="Schneeberger K."/>
        </authorList>
    </citation>
    <scope>NUCLEOTIDE SEQUENCE [LARGE SCALE GENOMIC DNA]</scope>
    <source>
        <strain evidence="3">cv. Pajares</strain>
    </source>
</reference>
<organism evidence="2 3">
    <name type="scientific">Arabis alpina</name>
    <name type="common">Alpine rock-cress</name>
    <dbReference type="NCBI Taxonomy" id="50452"/>
    <lineage>
        <taxon>Eukaryota</taxon>
        <taxon>Viridiplantae</taxon>
        <taxon>Streptophyta</taxon>
        <taxon>Embryophyta</taxon>
        <taxon>Tracheophyta</taxon>
        <taxon>Spermatophyta</taxon>
        <taxon>Magnoliopsida</taxon>
        <taxon>eudicotyledons</taxon>
        <taxon>Gunneridae</taxon>
        <taxon>Pentapetalae</taxon>
        <taxon>rosids</taxon>
        <taxon>malvids</taxon>
        <taxon>Brassicales</taxon>
        <taxon>Brassicaceae</taxon>
        <taxon>Arabideae</taxon>
        <taxon>Arabis</taxon>
    </lineage>
</organism>